<dbReference type="GO" id="GO:0006508">
    <property type="term" value="P:proteolysis"/>
    <property type="evidence" value="ECO:0007669"/>
    <property type="project" value="UniProtKB-KW"/>
</dbReference>
<keyword evidence="5" id="KW-0720">Serine protease</keyword>
<feature type="signal peptide" evidence="7">
    <location>
        <begin position="1"/>
        <end position="33"/>
    </location>
</feature>
<feature type="domain" description="Peptidase S53" evidence="8">
    <location>
        <begin position="100"/>
        <end position="431"/>
    </location>
</feature>
<sequence>MEVKSRPRGLVVLLVALATLASLCFAGAGAAHAATARAVHPATADTTAAVKQIKPPSCDTPQAPPKPGTFPTEHCDAVPLTNSSGYVTVQPEASGPPSTALGPTQIQSAYDLPAAGTGETVAIVDAFGYATAEADLGVFRSFYNLPACTTANGCFKKVDENGGTDYPPEDSSWSIETALDLDAVSSACPKCNIVLVEADTDNASDLAQSVETAANLGATAISNSYGGDEAPDESSLDQYYNHPGIAVTVSAGDTGYGVSYPSVSPYVTSVGGTALTQDSGSARGWDETVWNDENGATGSGCSAYEPQPAFQKGLATDCPDNRADTDISADAAPATGLGIYNSTALGGWSQYGGTSLSSPLIAAMYALAGTPTPGTYPVTYPYADPTDLNDVTSGDDGDCGDVLCQAGPGWDGPTGLGTPNGIKALSQGPSGQIAGKITDSSSGAGISGVDVTATAPSGNEFTATTGADGGYDLYAPAGTYTVTATDFGYPTQTVEDVTVTDNESVAENFTLAALPRETVSGYVTDGSGHGWPMRAKITISGYPGGAVYSDPYTGKYSVALPSGTDYTMQFTSADLSGYLGQTATVDVSGSAVRQDIQLPVDASTCTAPGYAYRNQGTVETFTGWQGTTAQDGWSVVDNIGSGQTWNFANLSGFAGPQGSDSDFASVQSDYWDGGQQDTSLISPAVDLSGQSDPQIMFDNEYIGFPGQTGTVDLSLDGGETWNTVFTPPTMDALMDIPIPQAAGQSDVRVRFHFIGGDTRMWQIDNVLIGTQSCVAQPGGLVAGVVTDANTGDVLEGATVTSASDQTQFGVTAATPDDAGLTGGYYWLYSSHTGQTGFTVTDGQYADAAGQIDVIADGVVHQDFKLDVGRLTVGQQSLSATETLGAAKTKTVTLGNDGTAPLNVSLGQSDAGFTAMGQSANAPVAATPKTLVKAHTSLAERPGNPTASPGASSGTQLTAPLSASANGSWTSVANYPTSVMDDVVADYDGKIYVVGGSDGNEPLQSANVFDPATGAWSAIADLPEPLSALSGQFIGGTLYVTGGWNWLGETSQHTYAYNPGTNTWSQIADLPLAVAAAASAVVDGKLYIIGGCTTGSCAPLSSAVYSYDPGNNSWSAAPAYPSTVAFVACGGVDSAVVCAGGESGSSSLNTTYAYTPGDAGWTQKASMPDDAWGAAAASANGQLEVMGGAVQNGAMLSNQNYGYDPTTNLWSALPNSANALYRGGAACGIYEIGGEADGSYTPVQLVQYLPGYDQCAAGTAWLSSSESTLTIAPGQKVAVTVTADSSKVSQPGTYKGELTLDDNSPYASALPVTFTMTVNPPKTWGKITGTVSDTSGGPIVGATVAICTMYEPKTGTCGPVTYTLQTDGNGNYQLWLDKGFSPLEIIAAKDGYTPVMRTAKVAAGSTTTLAFTLNSSSAVTQSTLQTFLNSHLDIRSAPR</sequence>
<protein>
    <submittedName>
        <fullName evidence="9">Carboxypeptidase regulatory-like domain-containing protein</fullName>
    </submittedName>
</protein>
<dbReference type="GO" id="GO:0004180">
    <property type="term" value="F:carboxypeptidase activity"/>
    <property type="evidence" value="ECO:0007669"/>
    <property type="project" value="UniProtKB-KW"/>
</dbReference>
<proteinExistence type="predicted"/>
<dbReference type="PROSITE" id="PS51695">
    <property type="entry name" value="SEDOLISIN"/>
    <property type="match status" value="1"/>
</dbReference>
<dbReference type="Pfam" id="PF13620">
    <property type="entry name" value="CarboxypepD_reg"/>
    <property type="match status" value="2"/>
</dbReference>
<feature type="chain" id="PRO_5037923610" evidence="7">
    <location>
        <begin position="34"/>
        <end position="1438"/>
    </location>
</feature>
<evidence type="ECO:0000313" key="9">
    <source>
        <dbReference type="EMBL" id="MBR7837136.1"/>
    </source>
</evidence>
<dbReference type="PANTHER" id="PTHR46344">
    <property type="entry name" value="OS02G0202900 PROTEIN"/>
    <property type="match status" value="1"/>
</dbReference>
<evidence type="ECO:0000256" key="5">
    <source>
        <dbReference type="ARBA" id="ARBA00022825"/>
    </source>
</evidence>
<evidence type="ECO:0000256" key="3">
    <source>
        <dbReference type="ARBA" id="ARBA00022737"/>
    </source>
</evidence>
<evidence type="ECO:0000313" key="10">
    <source>
        <dbReference type="Proteomes" id="UP000675781"/>
    </source>
</evidence>
<evidence type="ECO:0000256" key="4">
    <source>
        <dbReference type="ARBA" id="ARBA00022801"/>
    </source>
</evidence>
<dbReference type="EMBL" id="JAGSOG010000183">
    <property type="protein sequence ID" value="MBR7837136.1"/>
    <property type="molecule type" value="Genomic_DNA"/>
</dbReference>
<dbReference type="InterPro" id="IPR011043">
    <property type="entry name" value="Gal_Oxase/kelch_b-propeller"/>
</dbReference>
<dbReference type="PANTHER" id="PTHR46344:SF27">
    <property type="entry name" value="KELCH REPEAT SUPERFAMILY PROTEIN"/>
    <property type="match status" value="1"/>
</dbReference>
<evidence type="ECO:0000256" key="6">
    <source>
        <dbReference type="SAM" id="MobiDB-lite"/>
    </source>
</evidence>
<dbReference type="InterPro" id="IPR036852">
    <property type="entry name" value="Peptidase_S8/S53_dom_sf"/>
</dbReference>
<dbReference type="InterPro" id="IPR006652">
    <property type="entry name" value="Kelch_1"/>
</dbReference>
<reference evidence="9" key="1">
    <citation type="submission" date="2021-04" db="EMBL/GenBank/DDBJ databases">
        <title>Genome based classification of Actinospica acidithermotolerans sp. nov., an actinobacterium isolated from an Indonesian hot spring.</title>
        <authorList>
            <person name="Kusuma A.B."/>
            <person name="Putra K.E."/>
            <person name="Nafisah S."/>
            <person name="Loh J."/>
            <person name="Nouioui I."/>
            <person name="Goodfellow M."/>
        </authorList>
    </citation>
    <scope>NUCLEOTIDE SEQUENCE</scope>
    <source>
        <strain evidence="9">CSCA 57</strain>
    </source>
</reference>
<dbReference type="SUPFAM" id="SSF52743">
    <property type="entry name" value="Subtilisin-like"/>
    <property type="match status" value="1"/>
</dbReference>
<accession>A0A941ETQ8</accession>
<dbReference type="InterPro" id="IPR023828">
    <property type="entry name" value="Peptidase_S8_Ser-AS"/>
</dbReference>
<dbReference type="Gene3D" id="2.120.10.80">
    <property type="entry name" value="Kelch-type beta propeller"/>
    <property type="match status" value="2"/>
</dbReference>
<dbReference type="SMART" id="SM00612">
    <property type="entry name" value="Kelch"/>
    <property type="match status" value="4"/>
</dbReference>
<dbReference type="InterPro" id="IPR030400">
    <property type="entry name" value="Sedolisin_dom"/>
</dbReference>
<keyword evidence="4" id="KW-0378">Hydrolase</keyword>
<organism evidence="9 10">
    <name type="scientific">Actinospica durhamensis</name>
    <dbReference type="NCBI Taxonomy" id="1508375"/>
    <lineage>
        <taxon>Bacteria</taxon>
        <taxon>Bacillati</taxon>
        <taxon>Actinomycetota</taxon>
        <taxon>Actinomycetes</taxon>
        <taxon>Catenulisporales</taxon>
        <taxon>Actinospicaceae</taxon>
        <taxon>Actinospica</taxon>
    </lineage>
</organism>
<evidence type="ECO:0000256" key="2">
    <source>
        <dbReference type="ARBA" id="ARBA00022670"/>
    </source>
</evidence>
<dbReference type="PROSITE" id="PS00138">
    <property type="entry name" value="SUBTILASE_SER"/>
    <property type="match status" value="1"/>
</dbReference>
<dbReference type="InterPro" id="IPR008969">
    <property type="entry name" value="CarboxyPept-like_regulatory"/>
</dbReference>
<keyword evidence="7" id="KW-0732">Signal</keyword>
<keyword evidence="3" id="KW-0677">Repeat</keyword>
<evidence type="ECO:0000259" key="8">
    <source>
        <dbReference type="PROSITE" id="PS51695"/>
    </source>
</evidence>
<dbReference type="Proteomes" id="UP000675781">
    <property type="component" value="Unassembled WGS sequence"/>
</dbReference>
<keyword evidence="1" id="KW-0880">Kelch repeat</keyword>
<dbReference type="SUPFAM" id="SSF50965">
    <property type="entry name" value="Galactose oxidase, central domain"/>
    <property type="match status" value="1"/>
</dbReference>
<dbReference type="InterPro" id="IPR015915">
    <property type="entry name" value="Kelch-typ_b-propeller"/>
</dbReference>
<dbReference type="Gene3D" id="2.60.40.1120">
    <property type="entry name" value="Carboxypeptidase-like, regulatory domain"/>
    <property type="match status" value="4"/>
</dbReference>
<dbReference type="Gene3D" id="3.40.50.200">
    <property type="entry name" value="Peptidase S8/S53 domain"/>
    <property type="match status" value="1"/>
</dbReference>
<keyword evidence="9" id="KW-0121">Carboxypeptidase</keyword>
<dbReference type="CDD" id="cd04056">
    <property type="entry name" value="Peptidases_S53"/>
    <property type="match status" value="1"/>
</dbReference>
<keyword evidence="2" id="KW-0645">Protease</keyword>
<evidence type="ECO:0000256" key="7">
    <source>
        <dbReference type="SAM" id="SignalP"/>
    </source>
</evidence>
<dbReference type="RefSeq" id="WP_212531605.1">
    <property type="nucleotide sequence ID" value="NZ_JAGSOG010000183.1"/>
</dbReference>
<keyword evidence="10" id="KW-1185">Reference proteome</keyword>
<feature type="compositionally biased region" description="Polar residues" evidence="6">
    <location>
        <begin position="944"/>
        <end position="958"/>
    </location>
</feature>
<dbReference type="Pfam" id="PF24681">
    <property type="entry name" value="Kelch_KLHDC2_KLHL20_DRC7"/>
    <property type="match status" value="1"/>
</dbReference>
<gene>
    <name evidence="9" type="ORF">KDL01_27915</name>
</gene>
<feature type="region of interest" description="Disordered" evidence="6">
    <location>
        <begin position="938"/>
        <end position="958"/>
    </location>
</feature>
<dbReference type="Gene3D" id="2.60.120.200">
    <property type="match status" value="1"/>
</dbReference>
<name>A0A941ETQ8_9ACTN</name>
<evidence type="ECO:0000256" key="1">
    <source>
        <dbReference type="ARBA" id="ARBA00022441"/>
    </source>
</evidence>
<dbReference type="SUPFAM" id="SSF49464">
    <property type="entry name" value="Carboxypeptidase regulatory domain-like"/>
    <property type="match status" value="2"/>
</dbReference>
<dbReference type="GO" id="GO:0004252">
    <property type="term" value="F:serine-type endopeptidase activity"/>
    <property type="evidence" value="ECO:0007669"/>
    <property type="project" value="InterPro"/>
</dbReference>
<comment type="caution">
    <text evidence="9">The sequence shown here is derived from an EMBL/GenBank/DDBJ whole genome shotgun (WGS) entry which is preliminary data.</text>
</comment>